<accession>A0A255GIQ2</accession>
<dbReference type="InterPro" id="IPR050832">
    <property type="entry name" value="Bact_Acetyltransf"/>
</dbReference>
<evidence type="ECO:0000256" key="2">
    <source>
        <dbReference type="ARBA" id="ARBA00023315"/>
    </source>
</evidence>
<dbReference type="PROSITE" id="PS51186">
    <property type="entry name" value="GNAT"/>
    <property type="match status" value="1"/>
</dbReference>
<dbReference type="SUPFAM" id="SSF55729">
    <property type="entry name" value="Acyl-CoA N-acyltransferases (Nat)"/>
    <property type="match status" value="1"/>
</dbReference>
<keyword evidence="2" id="KW-0012">Acyltransferase</keyword>
<gene>
    <name evidence="4" type="ORF">CGZ94_13310</name>
</gene>
<dbReference type="InterPro" id="IPR016181">
    <property type="entry name" value="Acyl_CoA_acyltransferase"/>
</dbReference>
<reference evidence="4 5" key="1">
    <citation type="submission" date="2017-07" db="EMBL/GenBank/DDBJ databases">
        <title>Draft whole genome sequences of clinical Proprionibacteriaceae strains.</title>
        <authorList>
            <person name="Bernier A.-M."/>
            <person name="Bernard K."/>
            <person name="Domingo M.-C."/>
        </authorList>
    </citation>
    <scope>NUCLEOTIDE SEQUENCE [LARGE SCALE GENOMIC DNA]</scope>
    <source>
        <strain evidence="4 5">NML 030167</strain>
    </source>
</reference>
<evidence type="ECO:0000313" key="4">
    <source>
        <dbReference type="EMBL" id="OYO12864.1"/>
    </source>
</evidence>
<comment type="caution">
    <text evidence="4">The sequence shown here is derived from an EMBL/GenBank/DDBJ whole genome shotgun (WGS) entry which is preliminary data.</text>
</comment>
<evidence type="ECO:0000259" key="3">
    <source>
        <dbReference type="PROSITE" id="PS51186"/>
    </source>
</evidence>
<protein>
    <recommendedName>
        <fullName evidence="3">N-acetyltransferase domain-containing protein</fullName>
    </recommendedName>
</protein>
<dbReference type="InterPro" id="IPR000182">
    <property type="entry name" value="GNAT_dom"/>
</dbReference>
<dbReference type="RefSeq" id="WP_094405913.1">
    <property type="nucleotide sequence ID" value="NZ_NMVO01000014.1"/>
</dbReference>
<organism evidence="4 5">
    <name type="scientific">Enemella evansiae</name>
    <dbReference type="NCBI Taxonomy" id="2016499"/>
    <lineage>
        <taxon>Bacteria</taxon>
        <taxon>Bacillati</taxon>
        <taxon>Actinomycetota</taxon>
        <taxon>Actinomycetes</taxon>
        <taxon>Propionibacteriales</taxon>
        <taxon>Propionibacteriaceae</taxon>
        <taxon>Enemella</taxon>
    </lineage>
</organism>
<dbReference type="AlphaFoldDB" id="A0A255GIQ2"/>
<name>A0A255GIQ2_9ACTN</name>
<evidence type="ECO:0000313" key="5">
    <source>
        <dbReference type="Proteomes" id="UP000215896"/>
    </source>
</evidence>
<keyword evidence="5" id="KW-1185">Reference proteome</keyword>
<dbReference type="PANTHER" id="PTHR43877">
    <property type="entry name" value="AMINOALKYLPHOSPHONATE N-ACETYLTRANSFERASE-RELATED-RELATED"/>
    <property type="match status" value="1"/>
</dbReference>
<dbReference type="Gene3D" id="3.40.630.30">
    <property type="match status" value="1"/>
</dbReference>
<proteinExistence type="predicted"/>
<dbReference type="Pfam" id="PF00583">
    <property type="entry name" value="Acetyltransf_1"/>
    <property type="match status" value="1"/>
</dbReference>
<dbReference type="Proteomes" id="UP000215896">
    <property type="component" value="Unassembled WGS sequence"/>
</dbReference>
<dbReference type="GO" id="GO:0016747">
    <property type="term" value="F:acyltransferase activity, transferring groups other than amino-acyl groups"/>
    <property type="evidence" value="ECO:0007669"/>
    <property type="project" value="InterPro"/>
</dbReference>
<dbReference type="EMBL" id="NMVO01000014">
    <property type="protein sequence ID" value="OYO12864.1"/>
    <property type="molecule type" value="Genomic_DNA"/>
</dbReference>
<dbReference type="OrthoDB" id="5243635at2"/>
<feature type="domain" description="N-acetyltransferase" evidence="3">
    <location>
        <begin position="32"/>
        <end position="189"/>
    </location>
</feature>
<keyword evidence="1" id="KW-0808">Transferase</keyword>
<evidence type="ECO:0000256" key="1">
    <source>
        <dbReference type="ARBA" id="ARBA00022679"/>
    </source>
</evidence>
<sequence>MDEHTHGEFVIRRALPADAAAYAQADAEMVAETYRDLMPPSFATERLAEVPELTARYATGFAAEQQAEREHRQPERRTWLALHGDRIVGTGVVTYVPQQWELGLGIALPPGNFRQLNHLYLRPETHGTGLAQTMLDLALPDRQSAHLWVLIGNPRAEAFYRRNGFEVEAGEFSCGPVWYHRPMRRMRRD</sequence>